<evidence type="ECO:0000313" key="3">
    <source>
        <dbReference type="EMBL" id="CEJ07352.1"/>
    </source>
</evidence>
<gene>
    <name evidence="2" type="ORF">DEACI_0414</name>
    <name evidence="3" type="ORF">DEACI_1815</name>
</gene>
<dbReference type="EMBL" id="LR746496">
    <property type="protein sequence ID" value="CAA7599786.1"/>
    <property type="molecule type" value="Genomic_DNA"/>
</dbReference>
<evidence type="ECO:0000313" key="2">
    <source>
        <dbReference type="EMBL" id="CAA7599786.1"/>
    </source>
</evidence>
<keyword evidence="1" id="KW-0812">Transmembrane</keyword>
<name>A0A8S0XAH1_9FIRM</name>
<dbReference type="Pfam" id="PF09991">
    <property type="entry name" value="DUF2232"/>
    <property type="match status" value="1"/>
</dbReference>
<dbReference type="AlphaFoldDB" id="A0A8S0XAH1"/>
<reference evidence="2" key="2">
    <citation type="submission" date="2020-01" db="EMBL/GenBank/DDBJ databases">
        <authorList>
            <person name="Hornung B."/>
        </authorList>
    </citation>
    <scope>NUCLEOTIDE SEQUENCE</scope>
    <source>
        <strain evidence="2">PacBioINE</strain>
    </source>
</reference>
<dbReference type="EMBL" id="CDGJ01000052">
    <property type="protein sequence ID" value="CEJ07352.1"/>
    <property type="molecule type" value="Genomic_DNA"/>
</dbReference>
<feature type="transmembrane region" description="Helical" evidence="1">
    <location>
        <begin position="101"/>
        <end position="120"/>
    </location>
</feature>
<protein>
    <submittedName>
        <fullName evidence="3">Predicted membrane protein (DUF2232)</fullName>
    </submittedName>
</protein>
<keyword evidence="1" id="KW-0472">Membrane</keyword>
<evidence type="ECO:0000313" key="4">
    <source>
        <dbReference type="Proteomes" id="UP001071230"/>
    </source>
</evidence>
<feature type="transmembrane region" description="Helical" evidence="1">
    <location>
        <begin position="12"/>
        <end position="33"/>
    </location>
</feature>
<dbReference type="Proteomes" id="UP000836597">
    <property type="component" value="Chromosome"/>
</dbReference>
<feature type="transmembrane region" description="Helical" evidence="1">
    <location>
        <begin position="212"/>
        <end position="229"/>
    </location>
</feature>
<keyword evidence="1" id="KW-1133">Transmembrane helix</keyword>
<feature type="transmembrane region" description="Helical" evidence="1">
    <location>
        <begin position="276"/>
        <end position="299"/>
    </location>
</feature>
<sequence length="313" mass="34665">MYWSDRKSLDFLAGIVLIAFPLAGVAWGLWGWIWEILLLLAVFSLGLRRGWEITALLLVVGYGSAALAFRWSGLEQMGYIPFAGLLTVAGWKRHWPQSVNTFWSLAVTGFLAALPLIGFVRQGLDPAMLKEIVSGSLASYKSSGMLAAAQQLGVTESQLKAGLEKMLPVYFSLIPSFAALSGLVKFGLASYIAGRLLPERGRAKVPFSRWRLPWYAVWGAILGIASYLLGDQFGWFAWKTVGMNVMVVYGVAALVLGVAVYGYVLKSAKVPRFVKWLLLMVNLFFFFFSLVALMMFGLFDVVFNFRKLPETEG</sequence>
<dbReference type="RefSeq" id="WP_240983550.1">
    <property type="nucleotide sequence ID" value="NZ_CDGJ01000052.1"/>
</dbReference>
<reference evidence="3" key="1">
    <citation type="submission" date="2014-11" db="EMBL/GenBank/DDBJ databases">
        <authorList>
            <person name="Hornung B.V."/>
        </authorList>
    </citation>
    <scope>NUCLEOTIDE SEQUENCE</scope>
    <source>
        <strain evidence="3">INE</strain>
    </source>
</reference>
<feature type="transmembrane region" description="Helical" evidence="1">
    <location>
        <begin position="53"/>
        <end position="71"/>
    </location>
</feature>
<keyword evidence="4" id="KW-1185">Reference proteome</keyword>
<accession>A0A8S0XAH1</accession>
<feature type="transmembrane region" description="Helical" evidence="1">
    <location>
        <begin position="169"/>
        <end position="192"/>
    </location>
</feature>
<organism evidence="2">
    <name type="scientific">Acididesulfobacillus acetoxydans</name>
    <dbReference type="NCBI Taxonomy" id="1561005"/>
    <lineage>
        <taxon>Bacteria</taxon>
        <taxon>Bacillati</taxon>
        <taxon>Bacillota</taxon>
        <taxon>Clostridia</taxon>
        <taxon>Eubacteriales</taxon>
        <taxon>Peptococcaceae</taxon>
        <taxon>Acididesulfobacillus</taxon>
    </lineage>
</organism>
<dbReference type="KEGG" id="aacx:DEACI_0414"/>
<evidence type="ECO:0000256" key="1">
    <source>
        <dbReference type="SAM" id="Phobius"/>
    </source>
</evidence>
<feature type="transmembrane region" description="Helical" evidence="1">
    <location>
        <begin position="241"/>
        <end position="264"/>
    </location>
</feature>
<dbReference type="Proteomes" id="UP001071230">
    <property type="component" value="Unassembled WGS sequence"/>
</dbReference>
<proteinExistence type="predicted"/>
<dbReference type="InterPro" id="IPR018710">
    <property type="entry name" value="DUF2232"/>
</dbReference>